<dbReference type="GO" id="GO:0032456">
    <property type="term" value="P:endocytic recycling"/>
    <property type="evidence" value="ECO:0007669"/>
    <property type="project" value="TreeGrafter"/>
</dbReference>
<dbReference type="Pfam" id="PF00787">
    <property type="entry name" value="PX"/>
    <property type="match status" value="1"/>
</dbReference>
<evidence type="ECO:0000313" key="14">
    <source>
        <dbReference type="EMBL" id="KAG0659275.1"/>
    </source>
</evidence>
<feature type="domain" description="BAR" evidence="13">
    <location>
        <begin position="174"/>
        <end position="424"/>
    </location>
</feature>
<dbReference type="PANTHER" id="PTHR45949">
    <property type="entry name" value="SORTING NEXIN-4"/>
    <property type="match status" value="1"/>
</dbReference>
<dbReference type="Proteomes" id="UP000750334">
    <property type="component" value="Unassembled WGS sequence"/>
</dbReference>
<dbReference type="SMART" id="SM00312">
    <property type="entry name" value="PX"/>
    <property type="match status" value="1"/>
</dbReference>
<comment type="similarity">
    <text evidence="3">Belongs to the sorting nexin family.</text>
</comment>
<evidence type="ECO:0000256" key="3">
    <source>
        <dbReference type="ARBA" id="ARBA00010883"/>
    </source>
</evidence>
<evidence type="ECO:0000259" key="13">
    <source>
        <dbReference type="PROSITE" id="PS51021"/>
    </source>
</evidence>
<evidence type="ECO:0000256" key="8">
    <source>
        <dbReference type="ARBA" id="ARBA00023136"/>
    </source>
</evidence>
<keyword evidence="7" id="KW-0446">Lipid-binding</keyword>
<evidence type="ECO:0000256" key="5">
    <source>
        <dbReference type="ARBA" id="ARBA00022490"/>
    </source>
</evidence>
<keyword evidence="5" id="KW-0963">Cytoplasm</keyword>
<dbReference type="GO" id="GO:0015031">
    <property type="term" value="P:protein transport"/>
    <property type="evidence" value="ECO:0007669"/>
    <property type="project" value="UniProtKB-KW"/>
</dbReference>
<dbReference type="GO" id="GO:0000407">
    <property type="term" value="C:phagophore assembly site"/>
    <property type="evidence" value="ECO:0007669"/>
    <property type="project" value="TreeGrafter"/>
</dbReference>
<reference evidence="14 15" key="1">
    <citation type="submission" date="2020-11" db="EMBL/GenBank/DDBJ databases">
        <title>Kefir isolates.</title>
        <authorList>
            <person name="Marcisauskas S."/>
            <person name="Kim Y."/>
            <person name="Blasche S."/>
        </authorList>
    </citation>
    <scope>NUCLEOTIDE SEQUENCE [LARGE SCALE GENOMIC DNA]</scope>
    <source>
        <strain evidence="14 15">OG2</strain>
    </source>
</reference>
<evidence type="ECO:0000313" key="15">
    <source>
        <dbReference type="Proteomes" id="UP000750334"/>
    </source>
</evidence>
<dbReference type="InterPro" id="IPR027267">
    <property type="entry name" value="AH/BAR_dom_sf"/>
</dbReference>
<evidence type="ECO:0000259" key="12">
    <source>
        <dbReference type="PROSITE" id="PS50195"/>
    </source>
</evidence>
<dbReference type="EMBL" id="PUHR01000195">
    <property type="protein sequence ID" value="KAG0659275.1"/>
    <property type="molecule type" value="Genomic_DNA"/>
</dbReference>
<protein>
    <recommendedName>
        <fullName evidence="9">Sorting nexin-4</fullName>
    </recommendedName>
    <alternativeName>
        <fullName evidence="10">Autophagy-related protein 24</fullName>
    </alternativeName>
</protein>
<evidence type="ECO:0000256" key="1">
    <source>
        <dbReference type="ARBA" id="ARBA00004184"/>
    </source>
</evidence>
<evidence type="ECO:0000256" key="6">
    <source>
        <dbReference type="ARBA" id="ARBA00022927"/>
    </source>
</evidence>
<evidence type="ECO:0000256" key="9">
    <source>
        <dbReference type="ARBA" id="ARBA00040748"/>
    </source>
</evidence>
<dbReference type="GO" id="GO:0034727">
    <property type="term" value="P:piecemeal microautophagy of the nucleus"/>
    <property type="evidence" value="ECO:0007669"/>
    <property type="project" value="TreeGrafter"/>
</dbReference>
<dbReference type="SUPFAM" id="SSF103657">
    <property type="entry name" value="BAR/IMD domain-like"/>
    <property type="match status" value="1"/>
</dbReference>
<feature type="coiled-coil region" evidence="11">
    <location>
        <begin position="349"/>
        <end position="376"/>
    </location>
</feature>
<keyword evidence="8" id="KW-0472">Membrane</keyword>
<accession>A0A9P7B566</accession>
<comment type="caution">
    <text evidence="14">The sequence shown here is derived from an EMBL/GenBank/DDBJ whole genome shotgun (WGS) entry which is preliminary data.</text>
</comment>
<gene>
    <name evidence="14" type="primary">SNX4</name>
    <name evidence="14" type="ORF">C6P45_001877</name>
</gene>
<name>A0A9P7B566_MAUEX</name>
<evidence type="ECO:0000256" key="2">
    <source>
        <dbReference type="ARBA" id="ARBA00004496"/>
    </source>
</evidence>
<dbReference type="SUPFAM" id="SSF64268">
    <property type="entry name" value="PX domain"/>
    <property type="match status" value="1"/>
</dbReference>
<dbReference type="OrthoDB" id="205639at2759"/>
<dbReference type="InterPro" id="IPR036871">
    <property type="entry name" value="PX_dom_sf"/>
</dbReference>
<keyword evidence="15" id="KW-1185">Reference proteome</keyword>
<evidence type="ECO:0000256" key="7">
    <source>
        <dbReference type="ARBA" id="ARBA00023121"/>
    </source>
</evidence>
<dbReference type="InterPro" id="IPR004148">
    <property type="entry name" value="BAR_dom"/>
</dbReference>
<dbReference type="AlphaFoldDB" id="A0A9P7B566"/>
<keyword evidence="6" id="KW-0653">Protein transport</keyword>
<comment type="subcellular location">
    <subcellularLocation>
        <location evidence="2">Cytoplasm</location>
    </subcellularLocation>
    <subcellularLocation>
        <location evidence="1">Endomembrane system</location>
        <topology evidence="1">Peripheral membrane protein</topology>
    </subcellularLocation>
</comment>
<dbReference type="InterPro" id="IPR001683">
    <property type="entry name" value="PX_dom"/>
</dbReference>
<dbReference type="Gene3D" id="3.30.1520.10">
    <property type="entry name" value="Phox-like domain"/>
    <property type="match status" value="1"/>
</dbReference>
<evidence type="ECO:0000256" key="4">
    <source>
        <dbReference type="ARBA" id="ARBA00022448"/>
    </source>
</evidence>
<dbReference type="GO" id="GO:0005769">
    <property type="term" value="C:early endosome"/>
    <property type="evidence" value="ECO:0007669"/>
    <property type="project" value="TreeGrafter"/>
</dbReference>
<keyword evidence="4" id="KW-0813">Transport</keyword>
<organism evidence="14 15">
    <name type="scientific">Maudiozyma exigua</name>
    <name type="common">Yeast</name>
    <name type="synonym">Kazachstania exigua</name>
    <dbReference type="NCBI Taxonomy" id="34358"/>
    <lineage>
        <taxon>Eukaryota</taxon>
        <taxon>Fungi</taxon>
        <taxon>Dikarya</taxon>
        <taxon>Ascomycota</taxon>
        <taxon>Saccharomycotina</taxon>
        <taxon>Saccharomycetes</taxon>
        <taxon>Saccharomycetales</taxon>
        <taxon>Saccharomycetaceae</taxon>
        <taxon>Maudiozyma</taxon>
    </lineage>
</organism>
<dbReference type="GO" id="GO:0000422">
    <property type="term" value="P:autophagy of mitochondrion"/>
    <property type="evidence" value="ECO:0007669"/>
    <property type="project" value="TreeGrafter"/>
</dbReference>
<dbReference type="GO" id="GO:0061709">
    <property type="term" value="P:reticulophagy"/>
    <property type="evidence" value="ECO:0007669"/>
    <property type="project" value="TreeGrafter"/>
</dbReference>
<dbReference type="Gene3D" id="1.20.1270.60">
    <property type="entry name" value="Arfaptin homology (AH) domain/BAR domain"/>
    <property type="match status" value="1"/>
</dbReference>
<keyword evidence="11" id="KW-0175">Coiled coil</keyword>
<dbReference type="CDD" id="cd06863">
    <property type="entry name" value="PX_Atg24p"/>
    <property type="match status" value="1"/>
</dbReference>
<dbReference type="GO" id="GO:0032266">
    <property type="term" value="F:phosphatidylinositol-3-phosphate binding"/>
    <property type="evidence" value="ECO:0007669"/>
    <property type="project" value="UniProtKB-ARBA"/>
</dbReference>
<evidence type="ECO:0000256" key="10">
    <source>
        <dbReference type="ARBA" id="ARBA00041273"/>
    </source>
</evidence>
<dbReference type="PROSITE" id="PS51021">
    <property type="entry name" value="BAR"/>
    <property type="match status" value="1"/>
</dbReference>
<sequence length="424" mass="49063">MESNQNTETNMNSATYSQKQSILPLEITVSDPQKRTGDGGTSTSYVSHQISTKTEDPTYHEVSSTSLKAIIVVHRRYSDLLLLHDVLANDYPTCIIPPLPDKKVFQYIAGDRFSQRFTQKRSHSLQNFLRRISLHPVLSQSSILKMFLTSNDWDTYRKSLIDNLPSNKEEVTDAFMNAFKSVHIQSDEFIEIKERSDKLDHTITKLDKIFHKVVKKNDSISEDYVKLGTALEELSELVTGENNELAKNLKTFQEGIVQLSYLINDLNKYLDYDYLVDLKDMEHYIESMRQLIKLKDQKQIDYEELNEYLTKSIKEKDDLIAGYGGSNFFTNKFEEFAGINQEASRRDKITKLEERITSLDGELENAKKIADAFEQETLKEINQFESVKAKELKDTLGELADENIKFYEKMLQTWTKVDENFSSQ</sequence>
<feature type="domain" description="PX" evidence="12">
    <location>
        <begin position="26"/>
        <end position="155"/>
    </location>
</feature>
<proteinExistence type="inferred from homology"/>
<evidence type="ECO:0000256" key="11">
    <source>
        <dbReference type="SAM" id="Coils"/>
    </source>
</evidence>
<dbReference type="PROSITE" id="PS50195">
    <property type="entry name" value="PX"/>
    <property type="match status" value="1"/>
</dbReference>
<dbReference type="PANTHER" id="PTHR45949:SF2">
    <property type="entry name" value="SORTING NEXIN-4"/>
    <property type="match status" value="1"/>
</dbReference>